<organism evidence="8 9">
    <name type="scientific">Thelephora terrestris</name>
    <dbReference type="NCBI Taxonomy" id="56493"/>
    <lineage>
        <taxon>Eukaryota</taxon>
        <taxon>Fungi</taxon>
        <taxon>Dikarya</taxon>
        <taxon>Basidiomycota</taxon>
        <taxon>Agaricomycotina</taxon>
        <taxon>Agaricomycetes</taxon>
        <taxon>Thelephorales</taxon>
        <taxon>Thelephoraceae</taxon>
        <taxon>Thelephora</taxon>
    </lineage>
</organism>
<evidence type="ECO:0000256" key="2">
    <source>
        <dbReference type="PROSITE-ProRule" id="PRU00869"/>
    </source>
</evidence>
<feature type="compositionally biased region" description="Gly residues" evidence="3">
    <location>
        <begin position="317"/>
        <end position="340"/>
    </location>
</feature>
<dbReference type="Proteomes" id="UP000736335">
    <property type="component" value="Unassembled WGS sequence"/>
</dbReference>
<dbReference type="SMART" id="SM01271">
    <property type="entry name" value="LSM14"/>
    <property type="match status" value="1"/>
</dbReference>
<evidence type="ECO:0000313" key="9">
    <source>
        <dbReference type="Proteomes" id="UP000736335"/>
    </source>
</evidence>
<feature type="domain" description="FFD box profile" evidence="5">
    <location>
        <begin position="265"/>
        <end position="281"/>
    </location>
</feature>
<dbReference type="PROSITE" id="PS51536">
    <property type="entry name" value="TFG"/>
    <property type="match status" value="1"/>
</dbReference>
<dbReference type="PROSITE" id="PS51512">
    <property type="entry name" value="DFDF"/>
    <property type="match status" value="1"/>
</dbReference>
<dbReference type="GO" id="GO:0033962">
    <property type="term" value="P:P-body assembly"/>
    <property type="evidence" value="ECO:0007669"/>
    <property type="project" value="TreeGrafter"/>
</dbReference>
<evidence type="ECO:0000259" key="7">
    <source>
        <dbReference type="PROSITE" id="PS52002"/>
    </source>
</evidence>
<accession>A0A9P6LC68</accession>
<feature type="compositionally biased region" description="Low complexity" evidence="3">
    <location>
        <begin position="114"/>
        <end position="175"/>
    </location>
</feature>
<dbReference type="CDD" id="cd01736">
    <property type="entry name" value="LSm14_N"/>
    <property type="match status" value="1"/>
</dbReference>
<dbReference type="PANTHER" id="PTHR13586">
    <property type="entry name" value="SCD6 PROTEIN-RELATED"/>
    <property type="match status" value="1"/>
</dbReference>
<dbReference type="PROSITE" id="PS51513">
    <property type="entry name" value="FFD"/>
    <property type="match status" value="1"/>
</dbReference>
<dbReference type="PROSITE" id="PS52002">
    <property type="entry name" value="SM"/>
    <property type="match status" value="1"/>
</dbReference>
<evidence type="ECO:0000256" key="1">
    <source>
        <dbReference type="PROSITE-ProRule" id="PRU00846"/>
    </source>
</evidence>
<gene>
    <name evidence="8" type="ORF">BJ322DRAFT_1027594</name>
</gene>
<feature type="domain" description="Sm" evidence="7">
    <location>
        <begin position="1"/>
        <end position="80"/>
    </location>
</feature>
<dbReference type="SMART" id="SM01199">
    <property type="entry name" value="FDF"/>
    <property type="match status" value="1"/>
</dbReference>
<dbReference type="EMBL" id="WIUZ02000001">
    <property type="protein sequence ID" value="KAF9792181.1"/>
    <property type="molecule type" value="Genomic_DNA"/>
</dbReference>
<reference evidence="8" key="1">
    <citation type="journal article" date="2020" name="Nat. Commun.">
        <title>Large-scale genome sequencing of mycorrhizal fungi provides insights into the early evolution of symbiotic traits.</title>
        <authorList>
            <person name="Miyauchi S."/>
            <person name="Kiss E."/>
            <person name="Kuo A."/>
            <person name="Drula E."/>
            <person name="Kohler A."/>
            <person name="Sanchez-Garcia M."/>
            <person name="Morin E."/>
            <person name="Andreopoulos B."/>
            <person name="Barry K.W."/>
            <person name="Bonito G."/>
            <person name="Buee M."/>
            <person name="Carver A."/>
            <person name="Chen C."/>
            <person name="Cichocki N."/>
            <person name="Clum A."/>
            <person name="Culley D."/>
            <person name="Crous P.W."/>
            <person name="Fauchery L."/>
            <person name="Girlanda M."/>
            <person name="Hayes R.D."/>
            <person name="Keri Z."/>
            <person name="LaButti K."/>
            <person name="Lipzen A."/>
            <person name="Lombard V."/>
            <person name="Magnuson J."/>
            <person name="Maillard F."/>
            <person name="Murat C."/>
            <person name="Nolan M."/>
            <person name="Ohm R.A."/>
            <person name="Pangilinan J."/>
            <person name="Pereira M.F."/>
            <person name="Perotto S."/>
            <person name="Peter M."/>
            <person name="Pfister S."/>
            <person name="Riley R."/>
            <person name="Sitrit Y."/>
            <person name="Stielow J.B."/>
            <person name="Szollosi G."/>
            <person name="Zifcakova L."/>
            <person name="Stursova M."/>
            <person name="Spatafora J.W."/>
            <person name="Tedersoo L."/>
            <person name="Vaario L.M."/>
            <person name="Yamada A."/>
            <person name="Yan M."/>
            <person name="Wang P."/>
            <person name="Xu J."/>
            <person name="Bruns T."/>
            <person name="Baldrian P."/>
            <person name="Vilgalys R."/>
            <person name="Dunand C."/>
            <person name="Henrissat B."/>
            <person name="Grigoriev I.V."/>
            <person name="Hibbett D."/>
            <person name="Nagy L.G."/>
            <person name="Martin F.M."/>
        </authorList>
    </citation>
    <scope>NUCLEOTIDE SEQUENCE</scope>
    <source>
        <strain evidence="8">UH-Tt-Lm1</strain>
    </source>
</reference>
<dbReference type="InterPro" id="IPR025609">
    <property type="entry name" value="Lsm14-like_N"/>
</dbReference>
<dbReference type="Pfam" id="PF09532">
    <property type="entry name" value="FDF"/>
    <property type="match status" value="1"/>
</dbReference>
<protein>
    <submittedName>
        <fullName evidence="8">Scd6-like Sm domain-containing protein</fullName>
    </submittedName>
</protein>
<dbReference type="Pfam" id="PF12701">
    <property type="entry name" value="LSM14"/>
    <property type="match status" value="1"/>
</dbReference>
<dbReference type="GO" id="GO:0034063">
    <property type="term" value="P:stress granule assembly"/>
    <property type="evidence" value="ECO:0007669"/>
    <property type="project" value="TreeGrafter"/>
</dbReference>
<dbReference type="AlphaFoldDB" id="A0A9P6LC68"/>
<feature type="domain" description="DFDF" evidence="4">
    <location>
        <begin position="205"/>
        <end position="241"/>
    </location>
</feature>
<dbReference type="Gene3D" id="2.30.30.100">
    <property type="match status" value="1"/>
</dbReference>
<reference evidence="8" key="2">
    <citation type="submission" date="2020-11" db="EMBL/GenBank/DDBJ databases">
        <authorList>
            <consortium name="DOE Joint Genome Institute"/>
            <person name="Kuo A."/>
            <person name="Miyauchi S."/>
            <person name="Kiss E."/>
            <person name="Drula E."/>
            <person name="Kohler A."/>
            <person name="Sanchez-Garcia M."/>
            <person name="Andreopoulos B."/>
            <person name="Barry K.W."/>
            <person name="Bonito G."/>
            <person name="Buee M."/>
            <person name="Carver A."/>
            <person name="Chen C."/>
            <person name="Cichocki N."/>
            <person name="Clum A."/>
            <person name="Culley D."/>
            <person name="Crous P.W."/>
            <person name="Fauchery L."/>
            <person name="Girlanda M."/>
            <person name="Hayes R."/>
            <person name="Keri Z."/>
            <person name="Labutti K."/>
            <person name="Lipzen A."/>
            <person name="Lombard V."/>
            <person name="Magnuson J."/>
            <person name="Maillard F."/>
            <person name="Morin E."/>
            <person name="Murat C."/>
            <person name="Nolan M."/>
            <person name="Ohm R."/>
            <person name="Pangilinan J."/>
            <person name="Pereira M."/>
            <person name="Perotto S."/>
            <person name="Peter M."/>
            <person name="Riley R."/>
            <person name="Sitrit Y."/>
            <person name="Stielow B."/>
            <person name="Szollosi G."/>
            <person name="Zifcakova L."/>
            <person name="Stursova M."/>
            <person name="Spatafora J.W."/>
            <person name="Tedersoo L."/>
            <person name="Vaario L.-M."/>
            <person name="Yamada A."/>
            <person name="Yan M."/>
            <person name="Wang P."/>
            <person name="Xu J."/>
            <person name="Bruns T."/>
            <person name="Baldrian P."/>
            <person name="Vilgalys R."/>
            <person name="Henrissat B."/>
            <person name="Grigoriev I.V."/>
            <person name="Hibbett D."/>
            <person name="Nagy L.G."/>
            <person name="Martin F.M."/>
        </authorList>
    </citation>
    <scope>NUCLEOTIDE SEQUENCE</scope>
    <source>
        <strain evidence="8">UH-Tt-Lm1</strain>
    </source>
</reference>
<feature type="compositionally biased region" description="Basic and acidic residues" evidence="3">
    <location>
        <begin position="302"/>
        <end position="311"/>
    </location>
</feature>
<dbReference type="OrthoDB" id="21539at2759"/>
<evidence type="ECO:0000259" key="4">
    <source>
        <dbReference type="PROSITE" id="PS51512"/>
    </source>
</evidence>
<feature type="domain" description="TFG box profile" evidence="6">
    <location>
        <begin position="299"/>
        <end position="319"/>
    </location>
</feature>
<dbReference type="SUPFAM" id="SSF50182">
    <property type="entry name" value="Sm-like ribonucleoproteins"/>
    <property type="match status" value="1"/>
</dbReference>
<proteinExistence type="predicted"/>
<dbReference type="InterPro" id="IPR010920">
    <property type="entry name" value="LSM_dom_sf"/>
</dbReference>
<dbReference type="InterPro" id="IPR025768">
    <property type="entry name" value="TFG_box"/>
</dbReference>
<evidence type="ECO:0000256" key="3">
    <source>
        <dbReference type="SAM" id="MobiDB-lite"/>
    </source>
</evidence>
<feature type="compositionally biased region" description="Basic and acidic residues" evidence="3">
    <location>
        <begin position="180"/>
        <end position="190"/>
    </location>
</feature>
<evidence type="ECO:0000313" key="8">
    <source>
        <dbReference type="EMBL" id="KAF9792181.1"/>
    </source>
</evidence>
<evidence type="ECO:0000259" key="5">
    <source>
        <dbReference type="PROSITE" id="PS51513"/>
    </source>
</evidence>
<comment type="caution">
    <text evidence="8">The sequence shown here is derived from an EMBL/GenBank/DDBJ whole genome shotgun (WGS) entry which is preliminary data.</text>
</comment>
<dbReference type="PANTHER" id="PTHR13586:SF0">
    <property type="entry name" value="TRAILER HITCH, ISOFORM H"/>
    <property type="match status" value="1"/>
</dbReference>
<feature type="short sequence motif" description="FFD box" evidence="1">
    <location>
        <begin position="265"/>
        <end position="281"/>
    </location>
</feature>
<name>A0A9P6LC68_9AGAM</name>
<feature type="region of interest" description="Disordered" evidence="3">
    <location>
        <begin position="101"/>
        <end position="352"/>
    </location>
</feature>
<dbReference type="InterPro" id="IPR047575">
    <property type="entry name" value="Sm"/>
</dbReference>
<dbReference type="InterPro" id="IPR019050">
    <property type="entry name" value="FDF_dom"/>
</dbReference>
<evidence type="ECO:0000259" key="6">
    <source>
        <dbReference type="PROSITE" id="PS51536"/>
    </source>
</evidence>
<dbReference type="InterPro" id="IPR025762">
    <property type="entry name" value="DFDF"/>
</dbReference>
<feature type="short sequence motif" description="TFG box" evidence="2">
    <location>
        <begin position="299"/>
        <end position="319"/>
    </location>
</feature>
<sequence length="352" mass="37934">MAQTFIGKPISLISHSDVRYRGILAGIDPHASTIQLSNVYSMGTETRRPPEQYIPPTQEPYQYIIFRASEVKDLSVDDPVQAPPRRAHEDPAILAASAPVQPQQFGGYGGPGPQNGQIPPQQQQQQFPPRQQQPIPQQQQQQPPLQQQPGQHPANNTNPQGNGNNRRNGSINSARQSMETVERALGDLRIDQQQGGRGGRRNRDIKAGDIRVPATDFDFQSSNARFNKGAVGPPKQNKEKETNGDDGVQDERSEDGEAKEKEEDVAYNPKKSFFDALSSSAAGPGQGVGQGGGRGRGRGGRSRREEEREKNVATFGEPGGIGLLGPGAYVGGYGRRGGGGRGRRGGGPPPSR</sequence>
<dbReference type="InterPro" id="IPR025761">
    <property type="entry name" value="FFD_box"/>
</dbReference>
<keyword evidence="9" id="KW-1185">Reference proteome</keyword>
<feature type="compositionally biased region" description="Basic and acidic residues" evidence="3">
    <location>
        <begin position="236"/>
        <end position="264"/>
    </location>
</feature>
<feature type="compositionally biased region" description="Gly residues" evidence="3">
    <location>
        <begin position="284"/>
        <end position="294"/>
    </location>
</feature>
<dbReference type="GO" id="GO:0000932">
    <property type="term" value="C:P-body"/>
    <property type="evidence" value="ECO:0007669"/>
    <property type="project" value="TreeGrafter"/>
</dbReference>
<dbReference type="GO" id="GO:0003729">
    <property type="term" value="F:mRNA binding"/>
    <property type="evidence" value="ECO:0007669"/>
    <property type="project" value="TreeGrafter"/>
</dbReference>